<name>A0A6V8L6Q6_9ACTN</name>
<reference evidence="2 3" key="2">
    <citation type="submission" date="2020-03" db="EMBL/GenBank/DDBJ databases">
        <authorList>
            <person name="Ichikawa N."/>
            <person name="Kimura A."/>
            <person name="Kitahashi Y."/>
            <person name="Uohara A."/>
        </authorList>
    </citation>
    <scope>NUCLEOTIDE SEQUENCE [LARGE SCALE GENOMIC DNA]</scope>
    <source>
        <strain evidence="2 3">NBRC 108638</strain>
    </source>
</reference>
<sequence>MDDRVALRAVEAGEQLFRVGPVAPRLFRRIGGGFEESMHRRGESMPRDRHNFSARRTATKSSPGGSGAIIP</sequence>
<feature type="compositionally biased region" description="Polar residues" evidence="1">
    <location>
        <begin position="54"/>
        <end position="63"/>
    </location>
</feature>
<evidence type="ECO:0000313" key="3">
    <source>
        <dbReference type="Proteomes" id="UP000482960"/>
    </source>
</evidence>
<comment type="caution">
    <text evidence="2">The sequence shown here is derived from an EMBL/GenBank/DDBJ whole genome shotgun (WGS) entry which is preliminary data.</text>
</comment>
<proteinExistence type="predicted"/>
<protein>
    <submittedName>
        <fullName evidence="2">Uncharacterized protein</fullName>
    </submittedName>
</protein>
<evidence type="ECO:0000256" key="1">
    <source>
        <dbReference type="SAM" id="MobiDB-lite"/>
    </source>
</evidence>
<dbReference type="Proteomes" id="UP000482960">
    <property type="component" value="Unassembled WGS sequence"/>
</dbReference>
<organism evidence="2 3">
    <name type="scientific">Phytohabitans rumicis</name>
    <dbReference type="NCBI Taxonomy" id="1076125"/>
    <lineage>
        <taxon>Bacteria</taxon>
        <taxon>Bacillati</taxon>
        <taxon>Actinomycetota</taxon>
        <taxon>Actinomycetes</taxon>
        <taxon>Micromonosporales</taxon>
        <taxon>Micromonosporaceae</taxon>
    </lineage>
</organism>
<feature type="compositionally biased region" description="Basic and acidic residues" evidence="1">
    <location>
        <begin position="37"/>
        <end position="51"/>
    </location>
</feature>
<reference evidence="2 3" key="1">
    <citation type="submission" date="2020-03" db="EMBL/GenBank/DDBJ databases">
        <title>Whole genome shotgun sequence of Phytohabitans rumicis NBRC 108638.</title>
        <authorList>
            <person name="Komaki H."/>
            <person name="Tamura T."/>
        </authorList>
    </citation>
    <scope>NUCLEOTIDE SEQUENCE [LARGE SCALE GENOMIC DNA]</scope>
    <source>
        <strain evidence="2 3">NBRC 108638</strain>
    </source>
</reference>
<dbReference type="AlphaFoldDB" id="A0A6V8L6Q6"/>
<keyword evidence="3" id="KW-1185">Reference proteome</keyword>
<dbReference type="EMBL" id="BLPG01000001">
    <property type="protein sequence ID" value="GFJ89697.1"/>
    <property type="molecule type" value="Genomic_DNA"/>
</dbReference>
<feature type="region of interest" description="Disordered" evidence="1">
    <location>
        <begin position="37"/>
        <end position="71"/>
    </location>
</feature>
<evidence type="ECO:0000313" key="2">
    <source>
        <dbReference type="EMBL" id="GFJ89697.1"/>
    </source>
</evidence>
<accession>A0A6V8L6Q6</accession>
<gene>
    <name evidence="2" type="ORF">Prum_033390</name>
</gene>